<protein>
    <recommendedName>
        <fullName evidence="1">Aminoglycoside phosphotransferase domain-containing protein</fullName>
    </recommendedName>
</protein>
<dbReference type="SUPFAM" id="SSF56112">
    <property type="entry name" value="Protein kinase-like (PK-like)"/>
    <property type="match status" value="1"/>
</dbReference>
<comment type="caution">
    <text evidence="2">The sequence shown here is derived from an EMBL/GenBank/DDBJ whole genome shotgun (WGS) entry which is preliminary data.</text>
</comment>
<dbReference type="AlphaFoldDB" id="A0A7W9BIS9"/>
<dbReference type="Pfam" id="PF01636">
    <property type="entry name" value="APH"/>
    <property type="match status" value="1"/>
</dbReference>
<dbReference type="RefSeq" id="WP_183526187.1">
    <property type="nucleotide sequence ID" value="NZ_JACIJM010000002.1"/>
</dbReference>
<dbReference type="InterPro" id="IPR002575">
    <property type="entry name" value="Aminoglycoside_PTrfase"/>
</dbReference>
<dbReference type="InterPro" id="IPR011009">
    <property type="entry name" value="Kinase-like_dom_sf"/>
</dbReference>
<dbReference type="Gene3D" id="3.30.200.20">
    <property type="entry name" value="Phosphorylase Kinase, domain 1"/>
    <property type="match status" value="1"/>
</dbReference>
<accession>A0A7W9BIS9</accession>
<evidence type="ECO:0000313" key="3">
    <source>
        <dbReference type="Proteomes" id="UP000535415"/>
    </source>
</evidence>
<feature type="domain" description="Aminoglycoside phosphotransferase" evidence="1">
    <location>
        <begin position="22"/>
        <end position="236"/>
    </location>
</feature>
<sequence>MTDRKTLIREFLAGSKWENWTQSPLAGDASSRRYLRLTSSETTAILMDADPATGQSTTTFANIGDWLTRQGLCAPKTLLHDPANGLLLLEDLGSVDFAMHLANAPNETELLYTAATDILVQIDRTKPLAGLSRMTPEVGGDMLDITTEWYGDSSQKQIIDEVKNHLERFCPTADKLSLRDFHAENMIWRPNLNGTDRVGLLDYQDAFIAPPGYDLISMLRDVRRVVDPQIAHNMTAHFISKTGADPDTTPAALACLAVQRNLRILGVFARLAVRDRKTRYMSMIPHIWAMIDADLRHPALKSLQKCVQQTLPPPHKSQIKDLL</sequence>
<evidence type="ECO:0000259" key="1">
    <source>
        <dbReference type="Pfam" id="PF01636"/>
    </source>
</evidence>
<dbReference type="EMBL" id="JACIJM010000002">
    <property type="protein sequence ID" value="MBB5721294.1"/>
    <property type="molecule type" value="Genomic_DNA"/>
</dbReference>
<organism evidence="2 3">
    <name type="scientific">Yoonia ponticola</name>
    <dbReference type="NCBI Taxonomy" id="1524255"/>
    <lineage>
        <taxon>Bacteria</taxon>
        <taxon>Pseudomonadati</taxon>
        <taxon>Pseudomonadota</taxon>
        <taxon>Alphaproteobacteria</taxon>
        <taxon>Rhodobacterales</taxon>
        <taxon>Paracoccaceae</taxon>
        <taxon>Yoonia</taxon>
    </lineage>
</organism>
<reference evidence="2 3" key="1">
    <citation type="submission" date="2020-08" db="EMBL/GenBank/DDBJ databases">
        <title>Genomic Encyclopedia of Type Strains, Phase IV (KMG-IV): sequencing the most valuable type-strain genomes for metagenomic binning, comparative biology and taxonomic classification.</title>
        <authorList>
            <person name="Goeker M."/>
        </authorList>
    </citation>
    <scope>NUCLEOTIDE SEQUENCE [LARGE SCALE GENOMIC DNA]</scope>
    <source>
        <strain evidence="2 3">DSM 101064</strain>
    </source>
</reference>
<dbReference type="Proteomes" id="UP000535415">
    <property type="component" value="Unassembled WGS sequence"/>
</dbReference>
<evidence type="ECO:0000313" key="2">
    <source>
        <dbReference type="EMBL" id="MBB5721294.1"/>
    </source>
</evidence>
<proteinExistence type="predicted"/>
<keyword evidence="3" id="KW-1185">Reference proteome</keyword>
<dbReference type="Gene3D" id="3.90.1200.10">
    <property type="match status" value="1"/>
</dbReference>
<name>A0A7W9BIS9_9RHOB</name>
<gene>
    <name evidence="2" type="ORF">FHS72_000901</name>
</gene>